<dbReference type="InterPro" id="IPR017549">
    <property type="entry name" value="APMV_L690"/>
</dbReference>
<accession>A0A3G4ZZT8</accession>
<proteinExistence type="predicted"/>
<protein>
    <submittedName>
        <fullName evidence="1">TIGR03118 family protein</fullName>
    </submittedName>
</protein>
<dbReference type="NCBIfam" id="TIGR03118">
    <property type="entry name" value="PEPCTERM_chp_1"/>
    <property type="match status" value="1"/>
</dbReference>
<evidence type="ECO:0000313" key="1">
    <source>
        <dbReference type="EMBL" id="AYV78869.1"/>
    </source>
</evidence>
<dbReference type="EMBL" id="MK072106">
    <property type="protein sequence ID" value="AYV78869.1"/>
    <property type="molecule type" value="Genomic_DNA"/>
</dbReference>
<gene>
    <name evidence="1" type="ORF">Edafosvirus41_5</name>
</gene>
<name>A0A3G4ZZT8_9VIRU</name>
<dbReference type="SUPFAM" id="SSF101898">
    <property type="entry name" value="NHL repeat"/>
    <property type="match status" value="1"/>
</dbReference>
<reference evidence="1" key="1">
    <citation type="submission" date="2018-10" db="EMBL/GenBank/DDBJ databases">
        <title>Hidden diversity of soil giant viruses.</title>
        <authorList>
            <person name="Schulz F."/>
            <person name="Alteio L."/>
            <person name="Goudeau D."/>
            <person name="Ryan E.M."/>
            <person name="Malmstrom R.R."/>
            <person name="Blanchard J."/>
            <person name="Woyke T."/>
        </authorList>
    </citation>
    <scope>NUCLEOTIDE SEQUENCE</scope>
    <source>
        <strain evidence="1">EDV1</strain>
    </source>
</reference>
<organism evidence="1">
    <name type="scientific">Edafosvirus sp</name>
    <dbReference type="NCBI Taxonomy" id="2487765"/>
    <lineage>
        <taxon>Viruses</taxon>
        <taxon>Varidnaviria</taxon>
        <taxon>Bamfordvirae</taxon>
        <taxon>Nucleocytoviricota</taxon>
        <taxon>Megaviricetes</taxon>
        <taxon>Imitervirales</taxon>
        <taxon>Mimiviridae</taxon>
        <taxon>Klosneuvirinae</taxon>
    </lineage>
</organism>
<sequence>MSNFARLRFRQKNLASDIPGVGTYTIPDLVNPWGIKISENIAYIADNGTQKITSHMLSNGYVAGSQIGTAINVVGGSPSGLVLNNGSGFLIPIVGVNQFPSRIIVATEQGTIEGYNQNADASNTIIGYVGVRGSIYKGLELFGNNLYATNFGTGYVDKINSSWNKTQFTDLDLVNAGYYPFNCIAINGLIYVTFAKRKVDPNTGDLLPDDESGLGNGFISVFDTSGNFIKRFANRGPLNSPWGLLPWNPSDHDGCGFGNDTTEVLLVGNFGDGKINIYDLKTGGFIGPLKDLHGNPIAIDGLWGLVLYEHGSFPNVATDILFTAGINDEADGLFGVLQSNNKSGCCCEKIKKCDCSSV</sequence>